<keyword evidence="3" id="KW-0201">Cytochrome c-type biogenesis</keyword>
<keyword evidence="5 6" id="KW-0472">Membrane</keyword>
<evidence type="ECO:0000256" key="2">
    <source>
        <dbReference type="ARBA" id="ARBA00022692"/>
    </source>
</evidence>
<reference evidence="9 10" key="3">
    <citation type="submission" date="2017-03" db="EMBL/GenBank/DDBJ databases">
        <authorList>
            <person name="Regsiter A."/>
            <person name="William W."/>
        </authorList>
    </citation>
    <scope>NUCLEOTIDE SEQUENCE [LARGE SCALE GENOMIC DNA]</scope>
    <source>
        <strain evidence="9">PRJEB5721</strain>
    </source>
</reference>
<evidence type="ECO:0000256" key="4">
    <source>
        <dbReference type="ARBA" id="ARBA00022989"/>
    </source>
</evidence>
<dbReference type="Pfam" id="PF05140">
    <property type="entry name" value="ResB"/>
    <property type="match status" value="1"/>
</dbReference>
<feature type="transmembrane region" description="Helical" evidence="6">
    <location>
        <begin position="540"/>
        <end position="558"/>
    </location>
</feature>
<evidence type="ECO:0000256" key="5">
    <source>
        <dbReference type="ARBA" id="ARBA00023136"/>
    </source>
</evidence>
<dbReference type="PANTHER" id="PTHR31566:SF0">
    <property type="entry name" value="CYTOCHROME C BIOGENESIS PROTEIN CCS1, CHLOROPLASTIC"/>
    <property type="match status" value="1"/>
</dbReference>
<dbReference type="EMBL" id="CCCS020000045">
    <property type="protein sequence ID" value="CDQ11050.1"/>
    <property type="molecule type" value="Genomic_DNA"/>
</dbReference>
<dbReference type="InterPro" id="IPR007816">
    <property type="entry name" value="ResB-like_domain"/>
</dbReference>
<keyword evidence="4 6" id="KW-1133">Transmembrane helix</keyword>
<dbReference type="Proteomes" id="UP000193925">
    <property type="component" value="Chromosome AFERRI"/>
</dbReference>
<comment type="subcellular location">
    <subcellularLocation>
        <location evidence="1">Membrane</location>
        <topology evidence="1">Multi-pass membrane protein</topology>
    </subcellularLocation>
</comment>
<evidence type="ECO:0000256" key="3">
    <source>
        <dbReference type="ARBA" id="ARBA00022748"/>
    </source>
</evidence>
<evidence type="ECO:0000313" key="10">
    <source>
        <dbReference type="Proteomes" id="UP000193925"/>
    </source>
</evidence>
<feature type="domain" description="ResB-like" evidence="7">
    <location>
        <begin position="25"/>
        <end position="594"/>
    </location>
</feature>
<dbReference type="EMBL" id="LT841305">
    <property type="protein sequence ID" value="SMH64987.1"/>
    <property type="molecule type" value="Genomic_DNA"/>
</dbReference>
<reference evidence="8" key="1">
    <citation type="submission" date="2014-03" db="EMBL/GenBank/DDBJ databases">
        <authorList>
            <person name="Genoscope - CEA"/>
        </authorList>
    </citation>
    <scope>NUCLEOTIDE SEQUENCE [LARGE SCALE GENOMIC DNA]</scope>
    <source>
        <strain evidence="8">CF27</strain>
    </source>
</reference>
<keyword evidence="2 6" id="KW-0812">Transmembrane</keyword>
<feature type="transmembrane region" description="Helical" evidence="6">
    <location>
        <begin position="174"/>
        <end position="192"/>
    </location>
</feature>
<dbReference type="AlphaFoldDB" id="A0A060URM1"/>
<organism evidence="8">
    <name type="scientific">Acidithiobacillus ferrivorans</name>
    <dbReference type="NCBI Taxonomy" id="160808"/>
    <lineage>
        <taxon>Bacteria</taxon>
        <taxon>Pseudomonadati</taxon>
        <taxon>Pseudomonadota</taxon>
        <taxon>Acidithiobacillia</taxon>
        <taxon>Acidithiobacillales</taxon>
        <taxon>Acidithiobacillaceae</taxon>
        <taxon>Acidithiobacillus</taxon>
    </lineage>
</organism>
<feature type="transmembrane region" description="Helical" evidence="6">
    <location>
        <begin position="79"/>
        <end position="97"/>
    </location>
</feature>
<protein>
    <submittedName>
        <fullName evidence="8">ResB family protein</fullName>
    </submittedName>
</protein>
<dbReference type="GO" id="GO:0017004">
    <property type="term" value="P:cytochrome complex assembly"/>
    <property type="evidence" value="ECO:0007669"/>
    <property type="project" value="UniProtKB-KW"/>
</dbReference>
<sequence>MTKQSSVGVVNYSRARLVVNFLGSMRLAVSLLVLLAIASIIGTVLNQQQPYEDYALKFGPFWFDVFRDLGLYNVYRTNWYLAIVGFLVLSTSTCLIRNTPRMVREMREPDMTMTSAYDPLGMANKTEIISSLPMDSATHMVTAVLRGRGYRPKLHDRGDGSMVIIGRKGRYSRIGYILTHAAIIVFCAAALYNADIPVKLAMLVGSTQPENNFHIPLSKVSKAAWLPVGNPAYRGTVTVPEGQSTQVAYELVGNGYLVQPLPFRIMLRRFHVSYYSTGMPKDFISNIVLYNKQGKVLKEANVRVNHPLSYEGVQIFQASFVDGGSLLKMKRYMLNNPSAGAIHQEGRVGQAVDLSGTTYTLKLKNFSLDNVVPAAAIESVPAGDQQHINLGPSFTSIAQSGSGSGAEFKTYMQPISKSGQSYFVQGVRTAFGTPYQYLFIPTGPNGSIGLFMKYLSALQKQATVNSGENNKSYVLNTFRQVIARNAPAMTPDAEAAYFQSAISAILQLKAYPVPFIVTLTGFDHRWAAGLEVTKWPATIVIYWGCAVLVLGIFILFYLPQRRFSVVLRALTEGTEVIIGGTSSRNPYEFTKEFDGLVTRLRSVLKNQDDQKENNDG</sequence>
<name>A0A060URM1_9PROT</name>
<evidence type="ECO:0000313" key="8">
    <source>
        <dbReference type="EMBL" id="CDQ11050.1"/>
    </source>
</evidence>
<dbReference type="InterPro" id="IPR023494">
    <property type="entry name" value="Cyt_c_bgen_Ccs1/CcsB/ResB"/>
</dbReference>
<evidence type="ECO:0000256" key="6">
    <source>
        <dbReference type="SAM" id="Phobius"/>
    </source>
</evidence>
<accession>A0A060URM1</accession>
<reference evidence="8" key="2">
    <citation type="submission" date="2014-07" db="EMBL/GenBank/DDBJ databases">
        <title>Initial genome analysis of the psychrotolerant acidophile Acidithiobacillus ferrivorans CF27: insights into iron and sulfur oxidation pathways and into biofilm formation.</title>
        <authorList>
            <person name="Talla E."/>
            <person name="Hedrich S."/>
            <person name="Mangenot S."/>
            <person name="Ji B."/>
            <person name="Johnson D.B."/>
            <person name="Barbe V."/>
            <person name="Bonnefoy V."/>
        </authorList>
    </citation>
    <scope>NUCLEOTIDE SEQUENCE [LARGE SCALE GENOMIC DNA]</scope>
    <source>
        <strain evidence="8">CF27</strain>
    </source>
</reference>
<evidence type="ECO:0000313" key="9">
    <source>
        <dbReference type="EMBL" id="SMH64987.1"/>
    </source>
</evidence>
<proteinExistence type="predicted"/>
<dbReference type="PANTHER" id="PTHR31566">
    <property type="entry name" value="CYTOCHROME C BIOGENESIS PROTEIN CCS1, CHLOROPLASTIC"/>
    <property type="match status" value="1"/>
</dbReference>
<gene>
    <name evidence="9" type="ORF">AFERRI_11021</name>
    <name evidence="8" type="ORF">AFERRI_50015</name>
</gene>
<evidence type="ECO:0000259" key="7">
    <source>
        <dbReference type="Pfam" id="PF05140"/>
    </source>
</evidence>
<evidence type="ECO:0000256" key="1">
    <source>
        <dbReference type="ARBA" id="ARBA00004141"/>
    </source>
</evidence>
<dbReference type="GO" id="GO:0016020">
    <property type="term" value="C:membrane"/>
    <property type="evidence" value="ECO:0007669"/>
    <property type="project" value="UniProtKB-SubCell"/>
</dbReference>
<keyword evidence="10" id="KW-1185">Reference proteome</keyword>